<sequence>MTTTSERIKNRLEQLDAYEGGQQTQSLTQQEYVNRINEMNKDMGQAWKNDQRVKT</sequence>
<name>A0A8S2XPR0_9BILA</name>
<evidence type="ECO:0000256" key="6">
    <source>
        <dbReference type="SAM" id="MobiDB-lite"/>
    </source>
</evidence>
<evidence type="ECO:0000256" key="3">
    <source>
        <dbReference type="ARBA" id="ARBA00022448"/>
    </source>
</evidence>
<accession>A0A8S2XPR0</accession>
<comment type="similarity">
    <text evidence="2">Belongs to the VPS35L family.</text>
</comment>
<comment type="caution">
    <text evidence="7">The sequence shown here is derived from an EMBL/GenBank/DDBJ whole genome shotgun (WGS) entry which is preliminary data.</text>
</comment>
<dbReference type="AlphaFoldDB" id="A0A8S2XPR0"/>
<evidence type="ECO:0000256" key="4">
    <source>
        <dbReference type="ARBA" id="ARBA00022753"/>
    </source>
</evidence>
<dbReference type="PANTHER" id="PTHR13673">
    <property type="entry name" value="ESOPHAGEAL CANCER ASSOCIATED PROTEIN"/>
    <property type="match status" value="1"/>
</dbReference>
<comment type="subcellular location">
    <subcellularLocation>
        <location evidence="1">Endosome</location>
    </subcellularLocation>
</comment>
<feature type="compositionally biased region" description="Basic and acidic residues" evidence="6">
    <location>
        <begin position="1"/>
        <end position="14"/>
    </location>
</feature>
<evidence type="ECO:0000313" key="8">
    <source>
        <dbReference type="Proteomes" id="UP000681720"/>
    </source>
</evidence>
<feature type="non-terminal residue" evidence="7">
    <location>
        <position position="1"/>
    </location>
</feature>
<feature type="region of interest" description="Disordered" evidence="6">
    <location>
        <begin position="1"/>
        <end position="23"/>
    </location>
</feature>
<keyword evidence="5" id="KW-0653">Protein transport</keyword>
<dbReference type="EMBL" id="CAJOBJ010081653">
    <property type="protein sequence ID" value="CAF4503709.1"/>
    <property type="molecule type" value="Genomic_DNA"/>
</dbReference>
<dbReference type="PANTHER" id="PTHR13673:SF0">
    <property type="entry name" value="VPS35 ENDOSOMAL PROTEIN-SORTING FACTOR-LIKE"/>
    <property type="match status" value="1"/>
</dbReference>
<proteinExistence type="inferred from homology"/>
<dbReference type="Proteomes" id="UP000681720">
    <property type="component" value="Unassembled WGS sequence"/>
</dbReference>
<evidence type="ECO:0000256" key="2">
    <source>
        <dbReference type="ARBA" id="ARBA00010704"/>
    </source>
</evidence>
<evidence type="ECO:0000313" key="7">
    <source>
        <dbReference type="EMBL" id="CAF4503709.1"/>
    </source>
</evidence>
<keyword evidence="3" id="KW-0813">Transport</keyword>
<dbReference type="GO" id="GO:0032456">
    <property type="term" value="P:endocytic recycling"/>
    <property type="evidence" value="ECO:0007669"/>
    <property type="project" value="InterPro"/>
</dbReference>
<dbReference type="GO" id="GO:0015031">
    <property type="term" value="P:protein transport"/>
    <property type="evidence" value="ECO:0007669"/>
    <property type="project" value="UniProtKB-KW"/>
</dbReference>
<organism evidence="7 8">
    <name type="scientific">Rotaria magnacalcarata</name>
    <dbReference type="NCBI Taxonomy" id="392030"/>
    <lineage>
        <taxon>Eukaryota</taxon>
        <taxon>Metazoa</taxon>
        <taxon>Spiralia</taxon>
        <taxon>Gnathifera</taxon>
        <taxon>Rotifera</taxon>
        <taxon>Eurotatoria</taxon>
        <taxon>Bdelloidea</taxon>
        <taxon>Philodinida</taxon>
        <taxon>Philodinidae</taxon>
        <taxon>Rotaria</taxon>
    </lineage>
</organism>
<dbReference type="InterPro" id="IPR029705">
    <property type="entry name" value="VPS35L"/>
</dbReference>
<protein>
    <submittedName>
        <fullName evidence="7">Uncharacterized protein</fullName>
    </submittedName>
</protein>
<gene>
    <name evidence="7" type="ORF">GIL414_LOCUS34846</name>
</gene>
<evidence type="ECO:0000256" key="5">
    <source>
        <dbReference type="ARBA" id="ARBA00022927"/>
    </source>
</evidence>
<keyword evidence="4" id="KW-0967">Endosome</keyword>
<dbReference type="GO" id="GO:0005768">
    <property type="term" value="C:endosome"/>
    <property type="evidence" value="ECO:0007669"/>
    <property type="project" value="UniProtKB-SubCell"/>
</dbReference>
<reference evidence="7" key="1">
    <citation type="submission" date="2021-02" db="EMBL/GenBank/DDBJ databases">
        <authorList>
            <person name="Nowell W R."/>
        </authorList>
    </citation>
    <scope>NUCLEOTIDE SEQUENCE</scope>
</reference>
<evidence type="ECO:0000256" key="1">
    <source>
        <dbReference type="ARBA" id="ARBA00004177"/>
    </source>
</evidence>